<dbReference type="EMBL" id="JAAATW010000001">
    <property type="protein sequence ID" value="NBE06474.1"/>
    <property type="molecule type" value="Genomic_DNA"/>
</dbReference>
<dbReference type="Proteomes" id="UP001517376">
    <property type="component" value="Unassembled WGS sequence"/>
</dbReference>
<organism evidence="1 2">
    <name type="scientific">Paragemmobacter ruber</name>
    <dbReference type="NCBI Taxonomy" id="1985673"/>
    <lineage>
        <taxon>Bacteria</taxon>
        <taxon>Pseudomonadati</taxon>
        <taxon>Pseudomonadota</taxon>
        <taxon>Alphaproteobacteria</taxon>
        <taxon>Rhodobacterales</taxon>
        <taxon>Paracoccaceae</taxon>
        <taxon>Paragemmobacter</taxon>
    </lineage>
</organism>
<proteinExistence type="predicted"/>
<evidence type="ECO:0000313" key="1">
    <source>
        <dbReference type="EMBL" id="NBE06474.1"/>
    </source>
</evidence>
<comment type="caution">
    <text evidence="1">The sequence shown here is derived from an EMBL/GenBank/DDBJ whole genome shotgun (WGS) entry which is preliminary data.</text>
</comment>
<accession>A0ABW9Y1V0</accession>
<reference evidence="2" key="1">
    <citation type="submission" date="2020-01" db="EMBL/GenBank/DDBJ databases">
        <title>Sphingomonas sp. strain CSW-10.</title>
        <authorList>
            <person name="Chen W.-M."/>
        </authorList>
    </citation>
    <scope>NUCLEOTIDE SEQUENCE [LARGE SCALE GENOMIC DNA]</scope>
    <source>
        <strain evidence="2">CCP-1</strain>
    </source>
</reference>
<gene>
    <name evidence="1" type="ORF">GU920_02940</name>
</gene>
<dbReference type="RefSeq" id="WP_161765471.1">
    <property type="nucleotide sequence ID" value="NZ_JAAATW010000001.1"/>
</dbReference>
<name>A0ABW9Y1V0_9RHOB</name>
<keyword evidence="2" id="KW-1185">Reference proteome</keyword>
<evidence type="ECO:0000313" key="2">
    <source>
        <dbReference type="Proteomes" id="UP001517376"/>
    </source>
</evidence>
<sequence>MATAAPAADFTVPVDENFSEASVEFRGTFGEVYTFVWNVFADQGQFAVCGSGKLLNHRFRQFIPKIARDGEVRVAGKVYKVDFNYFTQVKGRTKLENSVATCRFIGPAPNQTEMFELRFAPGTFRG</sequence>
<protein>
    <submittedName>
        <fullName evidence="1">Uncharacterized protein</fullName>
    </submittedName>
</protein>